<sequence>MAAPQEESSADSVALRKIYGRSCVPEVSEPVAAVLQGQLPAWLQGKLLRNGPGMASVGVDRYNHALDSLALIRQFSIENGQVFYQNRFLRSQSFLRNQKANRIVVSEFGTMAHHDPCSSVFERLSSYFSMDMSDNALVNVMPIGDDVYAMTETPHLFRVDLDTLETLERKSLKNLVAVHIATAHPHLDPGDGATYNIGTKMGARPAFILVRYPPGVEGGASSVDHVTAVGKIPLQSRVAAPYIHSFGLTENLAVVLEQSLHIPSMLKAKFFRHKTYIDALKFYSKKNVRYHVMKKNTEDLHPGVIESTAFFTFHHINAFERGDELVVDLICYDDESIIRDFDLTGKNPVSGKSGYLRRFVLPLYLAPNERVSVKPQCLAKNELCGELPRINQNLNGKAYQFVYCLSNVKGEEHRPCISKLDVSTGDWLRWERKGWFPSEPVFVPRSGAVDEDDGVVLSSLLREDDDKKLALVVIDARTFQQLAVAEFDCPSSMQADFHGWFLQQEV</sequence>
<comment type="cofactor">
    <cofactor evidence="5">
        <name>Fe(2+)</name>
        <dbReference type="ChEBI" id="CHEBI:29033"/>
    </cofactor>
    <text evidence="5">Binds 1 Fe(2+) ion per subunit.</text>
</comment>
<feature type="binding site" evidence="5">
    <location>
        <position position="314"/>
    </location>
    <ligand>
        <name>Fe cation</name>
        <dbReference type="ChEBI" id="CHEBI:24875"/>
        <note>catalytic</note>
    </ligand>
</feature>
<dbReference type="GO" id="GO:0042574">
    <property type="term" value="P:retinal metabolic process"/>
    <property type="evidence" value="ECO:0007669"/>
    <property type="project" value="TreeGrafter"/>
</dbReference>
<keyword evidence="3" id="KW-0560">Oxidoreductase</keyword>
<dbReference type="PANTHER" id="PTHR10543">
    <property type="entry name" value="BETA-CAROTENE DIOXYGENASE"/>
    <property type="match status" value="1"/>
</dbReference>
<dbReference type="Proteomes" id="UP001321473">
    <property type="component" value="Unassembled WGS sequence"/>
</dbReference>
<dbReference type="InterPro" id="IPR004294">
    <property type="entry name" value="Carotenoid_Oase"/>
</dbReference>
<keyword evidence="2 5" id="KW-0479">Metal-binding</keyword>
<evidence type="ECO:0000256" key="4">
    <source>
        <dbReference type="ARBA" id="ARBA00023004"/>
    </source>
</evidence>
<reference evidence="6 7" key="1">
    <citation type="journal article" date="2023" name="Arcadia Sci">
        <title>De novo assembly of a long-read Amblyomma americanum tick genome.</title>
        <authorList>
            <person name="Chou S."/>
            <person name="Poskanzer K.E."/>
            <person name="Rollins M."/>
            <person name="Thuy-Boun P.S."/>
        </authorList>
    </citation>
    <scope>NUCLEOTIDE SEQUENCE [LARGE SCALE GENOMIC DNA]</scope>
    <source>
        <strain evidence="6">F_SG_1</strain>
        <tissue evidence="6">Salivary glands</tissue>
    </source>
</reference>
<feature type="binding site" evidence="5">
    <location>
        <position position="184"/>
    </location>
    <ligand>
        <name>Fe cation</name>
        <dbReference type="ChEBI" id="CHEBI:24875"/>
        <note>catalytic</note>
    </ligand>
</feature>
<evidence type="ECO:0000256" key="2">
    <source>
        <dbReference type="ARBA" id="ARBA00022723"/>
    </source>
</evidence>
<feature type="binding site" evidence="5">
    <location>
        <position position="244"/>
    </location>
    <ligand>
        <name>Fe cation</name>
        <dbReference type="ChEBI" id="CHEBI:24875"/>
        <note>catalytic</note>
    </ligand>
</feature>
<evidence type="ECO:0000313" key="6">
    <source>
        <dbReference type="EMBL" id="KAK8769381.1"/>
    </source>
</evidence>
<evidence type="ECO:0000256" key="3">
    <source>
        <dbReference type="ARBA" id="ARBA00023002"/>
    </source>
</evidence>
<keyword evidence="4 5" id="KW-0408">Iron</keyword>
<keyword evidence="7" id="KW-1185">Reference proteome</keyword>
<dbReference type="Pfam" id="PF03055">
    <property type="entry name" value="RPE65"/>
    <property type="match status" value="1"/>
</dbReference>
<name>A0AAQ4E3V5_AMBAM</name>
<comment type="caution">
    <text evidence="6">The sequence shown here is derived from an EMBL/GenBank/DDBJ whole genome shotgun (WGS) entry which is preliminary data.</text>
</comment>
<dbReference type="GO" id="GO:0016121">
    <property type="term" value="P:carotene catabolic process"/>
    <property type="evidence" value="ECO:0007669"/>
    <property type="project" value="TreeGrafter"/>
</dbReference>
<gene>
    <name evidence="6" type="ORF">V5799_014154</name>
</gene>
<accession>A0AAQ4E3V5</accession>
<evidence type="ECO:0000313" key="7">
    <source>
        <dbReference type="Proteomes" id="UP001321473"/>
    </source>
</evidence>
<proteinExistence type="inferred from homology"/>
<protein>
    <submittedName>
        <fullName evidence="6">Uncharacterized protein</fullName>
    </submittedName>
</protein>
<dbReference type="EMBL" id="JARKHS020022685">
    <property type="protein sequence ID" value="KAK8769381.1"/>
    <property type="molecule type" value="Genomic_DNA"/>
</dbReference>
<comment type="similarity">
    <text evidence="1">Belongs to the carotenoid oxygenase family.</text>
</comment>
<dbReference type="PANTHER" id="PTHR10543:SF24">
    <property type="entry name" value="CAROTENOID ISOMEROOXYGENASE"/>
    <property type="match status" value="1"/>
</dbReference>
<dbReference type="GO" id="GO:0010436">
    <property type="term" value="F:carotenoid dioxygenase activity"/>
    <property type="evidence" value="ECO:0007669"/>
    <property type="project" value="TreeGrafter"/>
</dbReference>
<dbReference type="GO" id="GO:0003834">
    <property type="term" value="F:beta-carotene 15,15'-dioxygenase activity"/>
    <property type="evidence" value="ECO:0007669"/>
    <property type="project" value="TreeGrafter"/>
</dbReference>
<organism evidence="6 7">
    <name type="scientific">Amblyomma americanum</name>
    <name type="common">Lone star tick</name>
    <dbReference type="NCBI Taxonomy" id="6943"/>
    <lineage>
        <taxon>Eukaryota</taxon>
        <taxon>Metazoa</taxon>
        <taxon>Ecdysozoa</taxon>
        <taxon>Arthropoda</taxon>
        <taxon>Chelicerata</taxon>
        <taxon>Arachnida</taxon>
        <taxon>Acari</taxon>
        <taxon>Parasitiformes</taxon>
        <taxon>Ixodida</taxon>
        <taxon>Ixodoidea</taxon>
        <taxon>Ixodidae</taxon>
        <taxon>Amblyomminae</taxon>
        <taxon>Amblyomma</taxon>
    </lineage>
</organism>
<feature type="binding site" evidence="5">
    <location>
        <position position="498"/>
    </location>
    <ligand>
        <name>Fe cation</name>
        <dbReference type="ChEBI" id="CHEBI:24875"/>
        <note>catalytic</note>
    </ligand>
</feature>
<dbReference type="GO" id="GO:0046872">
    <property type="term" value="F:metal ion binding"/>
    <property type="evidence" value="ECO:0007669"/>
    <property type="project" value="UniProtKB-KW"/>
</dbReference>
<evidence type="ECO:0000256" key="5">
    <source>
        <dbReference type="PIRSR" id="PIRSR604294-1"/>
    </source>
</evidence>
<evidence type="ECO:0000256" key="1">
    <source>
        <dbReference type="ARBA" id="ARBA00006787"/>
    </source>
</evidence>
<dbReference type="AlphaFoldDB" id="A0AAQ4E3V5"/>